<keyword evidence="5" id="KW-1185">Reference proteome</keyword>
<dbReference type="GO" id="GO:0006508">
    <property type="term" value="P:proteolysis"/>
    <property type="evidence" value="ECO:0007669"/>
    <property type="project" value="InterPro"/>
</dbReference>
<evidence type="ECO:0000313" key="4">
    <source>
        <dbReference type="EMBL" id="PZC76743.1"/>
    </source>
</evidence>
<dbReference type="PROSITE" id="PS00639">
    <property type="entry name" value="THIOL_PROTEASE_HIS"/>
    <property type="match status" value="1"/>
</dbReference>
<proteinExistence type="inferred from homology"/>
<dbReference type="InterPro" id="IPR025661">
    <property type="entry name" value="Pept_asp_AS"/>
</dbReference>
<sequence>MFYFTTTLSEDSYANHGVTVVGYGVRNEEEYWIVKNSWGETWGEDGYILISARNNNCGVLDSPFYPIV</sequence>
<feature type="domain" description="Peptidase C1A papain C-terminal" evidence="3">
    <location>
        <begin position="11"/>
        <end position="67"/>
    </location>
</feature>
<organism evidence="4 5">
    <name type="scientific">Helicoverpa armigera</name>
    <name type="common">Cotton bollworm</name>
    <name type="synonym">Heliothis armigera</name>
    <dbReference type="NCBI Taxonomy" id="29058"/>
    <lineage>
        <taxon>Eukaryota</taxon>
        <taxon>Metazoa</taxon>
        <taxon>Ecdysozoa</taxon>
        <taxon>Arthropoda</taxon>
        <taxon>Hexapoda</taxon>
        <taxon>Insecta</taxon>
        <taxon>Pterygota</taxon>
        <taxon>Neoptera</taxon>
        <taxon>Endopterygota</taxon>
        <taxon>Lepidoptera</taxon>
        <taxon>Glossata</taxon>
        <taxon>Ditrysia</taxon>
        <taxon>Noctuoidea</taxon>
        <taxon>Noctuidae</taxon>
        <taxon>Heliothinae</taxon>
        <taxon>Helicoverpa</taxon>
    </lineage>
</organism>
<dbReference type="AlphaFoldDB" id="A0A2W1BY99"/>
<dbReference type="Gene3D" id="3.90.70.10">
    <property type="entry name" value="Cysteine proteinases"/>
    <property type="match status" value="1"/>
</dbReference>
<name>A0A2W1BY99_HELAM</name>
<dbReference type="Proteomes" id="UP000249218">
    <property type="component" value="Unassembled WGS sequence"/>
</dbReference>
<reference evidence="4 5" key="1">
    <citation type="journal article" date="2017" name="BMC Biol.">
        <title>Genomic innovations, transcriptional plasticity and gene loss underlying the evolution and divergence of two highly polyphagous and invasive Helicoverpa pest species.</title>
        <authorList>
            <person name="Pearce S.L."/>
            <person name="Clarke D.F."/>
            <person name="East P.D."/>
            <person name="Elfekih S."/>
            <person name="Gordon K.H."/>
            <person name="Jermiin L.S."/>
            <person name="McGaughran A."/>
            <person name="Oakeshott J.G."/>
            <person name="Papanikolaou A."/>
            <person name="Perera O.P."/>
            <person name="Rane R.V."/>
            <person name="Richards S."/>
            <person name="Tay W.T."/>
            <person name="Walsh T.K."/>
            <person name="Anderson A."/>
            <person name="Anderson C.J."/>
            <person name="Asgari S."/>
            <person name="Board P.G."/>
            <person name="Bretschneider A."/>
            <person name="Campbell P.M."/>
            <person name="Chertemps T."/>
            <person name="Christeller J.T."/>
            <person name="Coppin C.W."/>
            <person name="Downes S.J."/>
            <person name="Duan G."/>
            <person name="Farnsworth C.A."/>
            <person name="Good R.T."/>
            <person name="Han L.B."/>
            <person name="Han Y.C."/>
            <person name="Hatje K."/>
            <person name="Horne I."/>
            <person name="Huang Y.P."/>
            <person name="Hughes D.S."/>
            <person name="Jacquin-Joly E."/>
            <person name="James W."/>
            <person name="Jhangiani S."/>
            <person name="Kollmar M."/>
            <person name="Kuwar S.S."/>
            <person name="Li S."/>
            <person name="Liu N.Y."/>
            <person name="Maibeche M.T."/>
            <person name="Miller J.R."/>
            <person name="Montagne N."/>
            <person name="Perry T."/>
            <person name="Qu J."/>
            <person name="Song S.V."/>
            <person name="Sutton G.G."/>
            <person name="Vogel H."/>
            <person name="Walenz B.P."/>
            <person name="Xu W."/>
            <person name="Zhang H.J."/>
            <person name="Zou Z."/>
            <person name="Batterham P."/>
            <person name="Edwards O.R."/>
            <person name="Feyereisen R."/>
            <person name="Gibbs R.A."/>
            <person name="Heckel D.G."/>
            <person name="McGrath A."/>
            <person name="Robin C."/>
            <person name="Scherer S.E."/>
            <person name="Worley K.C."/>
            <person name="Wu Y.D."/>
        </authorList>
    </citation>
    <scope>NUCLEOTIDE SEQUENCE [LARGE SCALE GENOMIC DNA]</scope>
    <source>
        <strain evidence="4">Harm_GR_Male_#8</strain>
        <tissue evidence="4">Whole organism</tissue>
    </source>
</reference>
<keyword evidence="2" id="KW-1015">Disulfide bond</keyword>
<evidence type="ECO:0000256" key="1">
    <source>
        <dbReference type="ARBA" id="ARBA00008455"/>
    </source>
</evidence>
<evidence type="ECO:0000259" key="3">
    <source>
        <dbReference type="Pfam" id="PF00112"/>
    </source>
</evidence>
<dbReference type="Pfam" id="PF00112">
    <property type="entry name" value="Peptidase_C1"/>
    <property type="match status" value="1"/>
</dbReference>
<dbReference type="InterPro" id="IPR013128">
    <property type="entry name" value="Peptidase_C1A"/>
</dbReference>
<dbReference type="OrthoDB" id="65740at2759"/>
<dbReference type="InterPro" id="IPR000668">
    <property type="entry name" value="Peptidase_C1A_C"/>
</dbReference>
<protein>
    <recommendedName>
        <fullName evidence="3">Peptidase C1A papain C-terminal domain-containing protein</fullName>
    </recommendedName>
</protein>
<evidence type="ECO:0000313" key="5">
    <source>
        <dbReference type="Proteomes" id="UP000249218"/>
    </source>
</evidence>
<dbReference type="InterPro" id="IPR038765">
    <property type="entry name" value="Papain-like_cys_pep_sf"/>
</dbReference>
<dbReference type="PANTHER" id="PTHR12411">
    <property type="entry name" value="CYSTEINE PROTEASE FAMILY C1-RELATED"/>
    <property type="match status" value="1"/>
</dbReference>
<dbReference type="EMBL" id="KZ149947">
    <property type="protein sequence ID" value="PZC76743.1"/>
    <property type="molecule type" value="Genomic_DNA"/>
</dbReference>
<evidence type="ECO:0000256" key="2">
    <source>
        <dbReference type="ARBA" id="ARBA00023157"/>
    </source>
</evidence>
<accession>A0A2W1BY99</accession>
<dbReference type="PROSITE" id="PS00640">
    <property type="entry name" value="THIOL_PROTEASE_ASN"/>
    <property type="match status" value="1"/>
</dbReference>
<comment type="similarity">
    <text evidence="1">Belongs to the peptidase C1 family.</text>
</comment>
<dbReference type="InterPro" id="IPR025660">
    <property type="entry name" value="Pept_his_AS"/>
</dbReference>
<gene>
    <name evidence="4" type="primary">HaOG204187</name>
    <name evidence="4" type="ORF">B5X24_HaOG204187</name>
</gene>
<dbReference type="GO" id="GO:0008234">
    <property type="term" value="F:cysteine-type peptidase activity"/>
    <property type="evidence" value="ECO:0007669"/>
    <property type="project" value="InterPro"/>
</dbReference>
<dbReference type="SUPFAM" id="SSF54001">
    <property type="entry name" value="Cysteine proteinases"/>
    <property type="match status" value="1"/>
</dbReference>